<feature type="compositionally biased region" description="Polar residues" evidence="1">
    <location>
        <begin position="294"/>
        <end position="304"/>
    </location>
</feature>
<evidence type="ECO:0000313" key="2">
    <source>
        <dbReference type="EMBL" id="CAD8440760.1"/>
    </source>
</evidence>
<dbReference type="EMBL" id="HBEN01007880">
    <property type="protein sequence ID" value="CAD8440760.1"/>
    <property type="molecule type" value="Transcribed_RNA"/>
</dbReference>
<protein>
    <recommendedName>
        <fullName evidence="3">Thioester reductase (TE) domain-containing protein</fullName>
    </recommendedName>
</protein>
<feature type="region of interest" description="Disordered" evidence="1">
    <location>
        <begin position="283"/>
        <end position="307"/>
    </location>
</feature>
<reference evidence="2" key="1">
    <citation type="submission" date="2021-01" db="EMBL/GenBank/DDBJ databases">
        <authorList>
            <person name="Corre E."/>
            <person name="Pelletier E."/>
            <person name="Niang G."/>
            <person name="Scheremetjew M."/>
            <person name="Finn R."/>
            <person name="Kale V."/>
            <person name="Holt S."/>
            <person name="Cochrane G."/>
            <person name="Meng A."/>
            <person name="Brown T."/>
            <person name="Cohen L."/>
        </authorList>
    </citation>
    <scope>NUCLEOTIDE SEQUENCE</scope>
    <source>
        <strain evidence="2">CCAC1681</strain>
    </source>
</reference>
<dbReference type="AlphaFoldDB" id="A0A7S0D457"/>
<proteinExistence type="predicted"/>
<accession>A0A7S0D457</accession>
<organism evidence="2">
    <name type="scientific">Micromonas pusilla</name>
    <name type="common">Picoplanktonic green alga</name>
    <name type="synonym">Chromulina pusilla</name>
    <dbReference type="NCBI Taxonomy" id="38833"/>
    <lineage>
        <taxon>Eukaryota</taxon>
        <taxon>Viridiplantae</taxon>
        <taxon>Chlorophyta</taxon>
        <taxon>Mamiellophyceae</taxon>
        <taxon>Mamiellales</taxon>
        <taxon>Mamiellaceae</taxon>
        <taxon>Micromonas</taxon>
    </lineage>
</organism>
<evidence type="ECO:0000256" key="1">
    <source>
        <dbReference type="SAM" id="MobiDB-lite"/>
    </source>
</evidence>
<evidence type="ECO:0008006" key="3">
    <source>
        <dbReference type="Google" id="ProtNLM"/>
    </source>
</evidence>
<dbReference type="SUPFAM" id="SSF51735">
    <property type="entry name" value="NAD(P)-binding Rossmann-fold domains"/>
    <property type="match status" value="1"/>
</dbReference>
<dbReference type="InterPro" id="IPR036291">
    <property type="entry name" value="NAD(P)-bd_dom_sf"/>
</dbReference>
<name>A0A7S0D457_MICPS</name>
<dbReference type="Gene3D" id="3.40.50.720">
    <property type="entry name" value="NAD(P)-binding Rossmann-like Domain"/>
    <property type="match status" value="1"/>
</dbReference>
<gene>
    <name evidence="2" type="ORF">MSP1401_LOCUS6490</name>
</gene>
<sequence>MAFSTQTSREAMRRVLANPLLRHAKASIEEATPKQIALSGPAGFLGSRVLSSILDAHDHRRAVGLEPGEVVLLSSSPGNLMSRLINKHGHARMASVRATRVDYYFQHDLDSWRDQLGSLGMGGSDAVFVNLAALAGPRADRPDAMMAVNYRAPLAAARACEALGFGHWIQSSTQAVKAERAGQVPYSRWKAMADYSLARLERLPVSVMTLGLLYCKNSGVVGQKGDTLNMVDLALLPITPIMGNGRAPLQPLEVGDAAARIAYLALTEPTARPVQATSFATVASKPASADTRENSTPQTPSSAASVPGWYEKKCEQRHDWARPKIEPGRQYTWRTYDAVGPETMTLLDLMKTFAMLNGRTLHPVFVDYRNFETVLNVASLGNLNRQFVSLLRSEQDAERPIVGNPETFETLLGPNAKLFKMRDALYEEDEISSSGSEPPRAGNKARSIKKRAFPVLPALEWVWTNYRVIIPGTNLVLETIGTYLFGKRFASDENWWWIRTGAMTVLLASIAAGSAHAGAEFGKLYADMVGAGKWPPGFWPPWPPPPD</sequence>